<evidence type="ECO:0000313" key="3">
    <source>
        <dbReference type="Proteomes" id="UP001152561"/>
    </source>
</evidence>
<comment type="caution">
    <text evidence="2">The sequence shown here is derived from an EMBL/GenBank/DDBJ whole genome shotgun (WGS) entry which is preliminary data.</text>
</comment>
<dbReference type="Proteomes" id="UP001152561">
    <property type="component" value="Unassembled WGS sequence"/>
</dbReference>
<keyword evidence="3" id="KW-1185">Reference proteome</keyword>
<dbReference type="AlphaFoldDB" id="A0A9Q1LLS7"/>
<dbReference type="InterPro" id="IPR026960">
    <property type="entry name" value="RVT-Znf"/>
</dbReference>
<sequence length="134" mass="16277">MKDICEIRNHRQKDHLIHKAWHKSIPFKFSFITWRLIKSRLPFTNNSVCRFIDMPVDCLCCSIAQPKTIQHFFIEGEPPLEISYHKRPVKMVLHDWWQTRSKNEAHKLIIHVTPIIIYWVLWTTRCYCRYGDQK</sequence>
<feature type="domain" description="Reverse transcriptase zinc-binding" evidence="1">
    <location>
        <begin position="7"/>
        <end position="77"/>
    </location>
</feature>
<name>A0A9Q1LLS7_9SOLA</name>
<evidence type="ECO:0000259" key="1">
    <source>
        <dbReference type="Pfam" id="PF13966"/>
    </source>
</evidence>
<accession>A0A9Q1LLS7</accession>
<reference evidence="3" key="1">
    <citation type="journal article" date="2023" name="Proc. Natl. Acad. Sci. U.S.A.">
        <title>Genomic and structural basis for evolution of tropane alkaloid biosynthesis.</title>
        <authorList>
            <person name="Wanga Y.-J."/>
            <person name="Taina T."/>
            <person name="Yua J.-Y."/>
            <person name="Lia J."/>
            <person name="Xua B."/>
            <person name="Chenc J."/>
            <person name="D'Auriad J.C."/>
            <person name="Huanga J.-P."/>
            <person name="Huanga S.-X."/>
        </authorList>
    </citation>
    <scope>NUCLEOTIDE SEQUENCE [LARGE SCALE GENOMIC DNA]</scope>
    <source>
        <strain evidence="3">cv. KIB-2019</strain>
    </source>
</reference>
<proteinExistence type="predicted"/>
<dbReference type="EMBL" id="JAJAGQ010000017">
    <property type="protein sequence ID" value="KAJ8537860.1"/>
    <property type="molecule type" value="Genomic_DNA"/>
</dbReference>
<evidence type="ECO:0000313" key="2">
    <source>
        <dbReference type="EMBL" id="KAJ8537860.1"/>
    </source>
</evidence>
<dbReference type="OrthoDB" id="1288152at2759"/>
<dbReference type="Pfam" id="PF13966">
    <property type="entry name" value="zf-RVT"/>
    <property type="match status" value="1"/>
</dbReference>
<gene>
    <name evidence="2" type="ORF">K7X08_014400</name>
</gene>
<protein>
    <recommendedName>
        <fullName evidence="1">Reverse transcriptase zinc-binding domain-containing protein</fullName>
    </recommendedName>
</protein>
<organism evidence="2 3">
    <name type="scientific">Anisodus acutangulus</name>
    <dbReference type="NCBI Taxonomy" id="402998"/>
    <lineage>
        <taxon>Eukaryota</taxon>
        <taxon>Viridiplantae</taxon>
        <taxon>Streptophyta</taxon>
        <taxon>Embryophyta</taxon>
        <taxon>Tracheophyta</taxon>
        <taxon>Spermatophyta</taxon>
        <taxon>Magnoliopsida</taxon>
        <taxon>eudicotyledons</taxon>
        <taxon>Gunneridae</taxon>
        <taxon>Pentapetalae</taxon>
        <taxon>asterids</taxon>
        <taxon>lamiids</taxon>
        <taxon>Solanales</taxon>
        <taxon>Solanaceae</taxon>
        <taxon>Solanoideae</taxon>
        <taxon>Hyoscyameae</taxon>
        <taxon>Anisodus</taxon>
    </lineage>
</organism>